<reference evidence="1 2" key="1">
    <citation type="journal article" date="2015" name="Genome Biol.">
        <title>Comparative genomics of Steinernema reveals deeply conserved gene regulatory networks.</title>
        <authorList>
            <person name="Dillman A.R."/>
            <person name="Macchietto M."/>
            <person name="Porter C.F."/>
            <person name="Rogers A."/>
            <person name="Williams B."/>
            <person name="Antoshechkin I."/>
            <person name="Lee M.M."/>
            <person name="Goodwin Z."/>
            <person name="Lu X."/>
            <person name="Lewis E.E."/>
            <person name="Goodrich-Blair H."/>
            <person name="Stock S.P."/>
            <person name="Adams B.J."/>
            <person name="Sternberg P.W."/>
            <person name="Mortazavi A."/>
        </authorList>
    </citation>
    <scope>NUCLEOTIDE SEQUENCE [LARGE SCALE GENOMIC DNA]</scope>
    <source>
        <strain evidence="1 2">ALL</strain>
    </source>
</reference>
<organism evidence="1 2">
    <name type="scientific">Steinernema carpocapsae</name>
    <name type="common">Entomopathogenic nematode</name>
    <dbReference type="NCBI Taxonomy" id="34508"/>
    <lineage>
        <taxon>Eukaryota</taxon>
        <taxon>Metazoa</taxon>
        <taxon>Ecdysozoa</taxon>
        <taxon>Nematoda</taxon>
        <taxon>Chromadorea</taxon>
        <taxon>Rhabditida</taxon>
        <taxon>Tylenchina</taxon>
        <taxon>Panagrolaimomorpha</taxon>
        <taxon>Strongyloidoidea</taxon>
        <taxon>Steinernematidae</taxon>
        <taxon>Steinernema</taxon>
    </lineage>
</organism>
<proteinExistence type="predicted"/>
<dbReference type="EMBL" id="AZBU02000004">
    <property type="protein sequence ID" value="TKR82104.1"/>
    <property type="molecule type" value="Genomic_DNA"/>
</dbReference>
<comment type="caution">
    <text evidence="1">The sequence shown here is derived from an EMBL/GenBank/DDBJ whole genome shotgun (WGS) entry which is preliminary data.</text>
</comment>
<name>A0A4U5NGX6_STECR</name>
<protein>
    <submittedName>
        <fullName evidence="1">Uncharacterized protein</fullName>
    </submittedName>
</protein>
<reference evidence="1 2" key="2">
    <citation type="journal article" date="2019" name="G3 (Bethesda)">
        <title>Hybrid Assembly of the Genome of the Entomopathogenic Nematode Steinernema carpocapsae Identifies the X-Chromosome.</title>
        <authorList>
            <person name="Serra L."/>
            <person name="Macchietto M."/>
            <person name="Macias-Munoz A."/>
            <person name="McGill C.J."/>
            <person name="Rodriguez I.M."/>
            <person name="Rodriguez B."/>
            <person name="Murad R."/>
            <person name="Mortazavi A."/>
        </authorList>
    </citation>
    <scope>NUCLEOTIDE SEQUENCE [LARGE SCALE GENOMIC DNA]</scope>
    <source>
        <strain evidence="1 2">ALL</strain>
    </source>
</reference>
<keyword evidence="2" id="KW-1185">Reference proteome</keyword>
<dbReference type="Proteomes" id="UP000298663">
    <property type="component" value="Unassembled WGS sequence"/>
</dbReference>
<accession>A0A4U5NGX6</accession>
<evidence type="ECO:0000313" key="1">
    <source>
        <dbReference type="EMBL" id="TKR82104.1"/>
    </source>
</evidence>
<dbReference type="AlphaFoldDB" id="A0A4U5NGX6"/>
<gene>
    <name evidence="1" type="ORF">L596_015877</name>
</gene>
<sequence length="85" mass="9371">MAQISVFTSSSTDPLSRVIFRDPSFCLSTLLTCVRLCRFTGPFSMASVSDSLRVWSNVRRTLSLRISRCVSDPRFASTPASSTAM</sequence>
<evidence type="ECO:0000313" key="2">
    <source>
        <dbReference type="Proteomes" id="UP000298663"/>
    </source>
</evidence>